<evidence type="ECO:0000313" key="1">
    <source>
        <dbReference type="EMBL" id="KRO27323.1"/>
    </source>
</evidence>
<comment type="caution">
    <text evidence="1">The sequence shown here is derived from an EMBL/GenBank/DDBJ whole genome shotgun (WGS) entry which is preliminary data.</text>
</comment>
<reference evidence="1 2" key="1">
    <citation type="journal article" date="2015" name="Genome Announc.">
        <title>Expanding the biotechnology potential of lactobacilli through comparative genomics of 213 strains and associated genera.</title>
        <authorList>
            <person name="Sun Z."/>
            <person name="Harris H.M."/>
            <person name="McCann A."/>
            <person name="Guo C."/>
            <person name="Argimon S."/>
            <person name="Zhang W."/>
            <person name="Yang X."/>
            <person name="Jeffery I.B."/>
            <person name="Cooney J.C."/>
            <person name="Kagawa T.F."/>
            <person name="Liu W."/>
            <person name="Song Y."/>
            <person name="Salvetti E."/>
            <person name="Wrobel A."/>
            <person name="Rasinkangas P."/>
            <person name="Parkhill J."/>
            <person name="Rea M.C."/>
            <person name="O'Sullivan O."/>
            <person name="Ritari J."/>
            <person name="Douillard F.P."/>
            <person name="Paul Ross R."/>
            <person name="Yang R."/>
            <person name="Briner A.E."/>
            <person name="Felis G.E."/>
            <person name="de Vos W.M."/>
            <person name="Barrangou R."/>
            <person name="Klaenhammer T.R."/>
            <person name="Caufield P.W."/>
            <person name="Cui Y."/>
            <person name="Zhang H."/>
            <person name="O'Toole P.W."/>
        </authorList>
    </citation>
    <scope>NUCLEOTIDE SEQUENCE [LARGE SCALE GENOMIC DNA]</scope>
    <source>
        <strain evidence="1 2">DSM 21115</strain>
    </source>
</reference>
<dbReference type="AlphaFoldDB" id="A0A0R2NRG1"/>
<dbReference type="EMBL" id="AYGX02000081">
    <property type="protein sequence ID" value="KRO27323.1"/>
    <property type="molecule type" value="Genomic_DNA"/>
</dbReference>
<protein>
    <submittedName>
        <fullName evidence="1">Uncharacterized protein</fullName>
    </submittedName>
</protein>
<organism evidence="1 2">
    <name type="scientific">Lactiplantibacillus fabifermentans DSM 21115</name>
    <dbReference type="NCBI Taxonomy" id="1413187"/>
    <lineage>
        <taxon>Bacteria</taxon>
        <taxon>Bacillati</taxon>
        <taxon>Bacillota</taxon>
        <taxon>Bacilli</taxon>
        <taxon>Lactobacillales</taxon>
        <taxon>Lactobacillaceae</taxon>
        <taxon>Lactiplantibacillus</taxon>
    </lineage>
</organism>
<name>A0A0R2NRG1_9LACO</name>
<dbReference type="Proteomes" id="UP000050920">
    <property type="component" value="Unassembled WGS sequence"/>
</dbReference>
<dbReference type="SUPFAM" id="SSF51261">
    <property type="entry name" value="Duplicated hybrid motif"/>
    <property type="match status" value="1"/>
</dbReference>
<sequence length="139" mass="14940">MRLFQQQKLTQVSAPVTGTPIDVQTLPARAITGQALLAMQPTAAPVYAPVNGEVRAITVTSIRLRGLNEQDYWLQLTSESGQAHFDWQVRVGDTVSPIAVLGTLSANAINASTVICNVSKSKTPRHSKLTSRLLAVVGY</sequence>
<proteinExistence type="predicted"/>
<keyword evidence="2" id="KW-1185">Reference proteome</keyword>
<dbReference type="InterPro" id="IPR011055">
    <property type="entry name" value="Dup_hybrid_motif"/>
</dbReference>
<dbReference type="RefSeq" id="WP_024624626.1">
    <property type="nucleotide sequence ID" value="NZ_AYGX02000081.1"/>
</dbReference>
<accession>A0A0R2NRG1</accession>
<gene>
    <name evidence="1" type="ORF">DY78_GL000072</name>
</gene>
<dbReference type="Gene3D" id="2.70.70.10">
    <property type="entry name" value="Glucose Permease (Domain IIA)"/>
    <property type="match status" value="1"/>
</dbReference>
<evidence type="ECO:0000313" key="2">
    <source>
        <dbReference type="Proteomes" id="UP000050920"/>
    </source>
</evidence>